<evidence type="ECO:0000313" key="2">
    <source>
        <dbReference type="EMBL" id="ACZ87513.1"/>
    </source>
</evidence>
<sequence>MAIDHNTEMIERLAARIKETKARHEQWQAQQRQAAAEAPA</sequence>
<dbReference type="RefSeq" id="WP_012891254.1">
    <property type="nucleotide sequence ID" value="NC_013595.1"/>
</dbReference>
<gene>
    <name evidence="2" type="ordered locus">Sros_4658</name>
</gene>
<dbReference type="Proteomes" id="UP000002029">
    <property type="component" value="Chromosome"/>
</dbReference>
<proteinExistence type="predicted"/>
<dbReference type="HOGENOM" id="CLU_3297352_0_0_11"/>
<name>D2B3J7_STRRD</name>
<keyword evidence="3" id="KW-1185">Reference proteome</keyword>
<evidence type="ECO:0000256" key="1">
    <source>
        <dbReference type="SAM" id="MobiDB-lite"/>
    </source>
</evidence>
<dbReference type="AlphaFoldDB" id="D2B3J7"/>
<feature type="compositionally biased region" description="Low complexity" evidence="1">
    <location>
        <begin position="27"/>
        <end position="40"/>
    </location>
</feature>
<protein>
    <submittedName>
        <fullName evidence="2">Uncharacterized protein</fullName>
    </submittedName>
</protein>
<reference evidence="2 3" key="1">
    <citation type="journal article" date="2010" name="Stand. Genomic Sci.">
        <title>Complete genome sequence of Streptosporangium roseum type strain (NI 9100).</title>
        <authorList>
            <person name="Nolan M."/>
            <person name="Sikorski J."/>
            <person name="Jando M."/>
            <person name="Lucas S."/>
            <person name="Lapidus A."/>
            <person name="Glavina Del Rio T."/>
            <person name="Chen F."/>
            <person name="Tice H."/>
            <person name="Pitluck S."/>
            <person name="Cheng J.F."/>
            <person name="Chertkov O."/>
            <person name="Sims D."/>
            <person name="Meincke L."/>
            <person name="Brettin T."/>
            <person name="Han C."/>
            <person name="Detter J.C."/>
            <person name="Bruce D."/>
            <person name="Goodwin L."/>
            <person name="Land M."/>
            <person name="Hauser L."/>
            <person name="Chang Y.J."/>
            <person name="Jeffries C.D."/>
            <person name="Ivanova N."/>
            <person name="Mavromatis K."/>
            <person name="Mikhailova N."/>
            <person name="Chen A."/>
            <person name="Palaniappan K."/>
            <person name="Chain P."/>
            <person name="Rohde M."/>
            <person name="Goker M."/>
            <person name="Bristow J."/>
            <person name="Eisen J.A."/>
            <person name="Markowitz V."/>
            <person name="Hugenholtz P."/>
            <person name="Kyrpides N.C."/>
            <person name="Klenk H.P."/>
        </authorList>
    </citation>
    <scope>NUCLEOTIDE SEQUENCE [LARGE SCALE GENOMIC DNA]</scope>
    <source>
        <strain evidence="3">ATCC 12428 / DSM 43021 / JCM 3005 / NI 9100</strain>
    </source>
</reference>
<accession>D2B3J7</accession>
<dbReference type="KEGG" id="sro:Sros_4658"/>
<evidence type="ECO:0000313" key="3">
    <source>
        <dbReference type="Proteomes" id="UP000002029"/>
    </source>
</evidence>
<dbReference type="EMBL" id="CP001814">
    <property type="protein sequence ID" value="ACZ87513.1"/>
    <property type="molecule type" value="Genomic_DNA"/>
</dbReference>
<feature type="region of interest" description="Disordered" evidence="1">
    <location>
        <begin position="21"/>
        <end position="40"/>
    </location>
</feature>
<organism evidence="2 3">
    <name type="scientific">Streptosporangium roseum (strain ATCC 12428 / DSM 43021 / JCM 3005 / KCTC 9067 / NCIMB 10171 / NRRL 2505 / NI 9100)</name>
    <dbReference type="NCBI Taxonomy" id="479432"/>
    <lineage>
        <taxon>Bacteria</taxon>
        <taxon>Bacillati</taxon>
        <taxon>Actinomycetota</taxon>
        <taxon>Actinomycetes</taxon>
        <taxon>Streptosporangiales</taxon>
        <taxon>Streptosporangiaceae</taxon>
        <taxon>Streptosporangium</taxon>
    </lineage>
</organism>